<comment type="catalytic activity">
    <reaction evidence="13 14">
        <text>di-trans,octa-cis-undecaprenyl diphosphate + H2O = di-trans,octa-cis-undecaprenyl phosphate + phosphate + H(+)</text>
        <dbReference type="Rhea" id="RHEA:28094"/>
        <dbReference type="ChEBI" id="CHEBI:15377"/>
        <dbReference type="ChEBI" id="CHEBI:15378"/>
        <dbReference type="ChEBI" id="CHEBI:43474"/>
        <dbReference type="ChEBI" id="CHEBI:58405"/>
        <dbReference type="ChEBI" id="CHEBI:60392"/>
        <dbReference type="EC" id="3.6.1.27"/>
    </reaction>
</comment>
<evidence type="ECO:0000256" key="7">
    <source>
        <dbReference type="ARBA" id="ARBA00022801"/>
    </source>
</evidence>
<comment type="caution">
    <text evidence="15">The sequence shown here is derived from an EMBL/GenBank/DDBJ whole genome shotgun (WGS) entry which is preliminary data.</text>
</comment>
<feature type="transmembrane region" description="Helical" evidence="14">
    <location>
        <begin position="113"/>
        <end position="138"/>
    </location>
</feature>
<dbReference type="PANTHER" id="PTHR30622:SF4">
    <property type="entry name" value="UNDECAPRENYL-DIPHOSPHATASE"/>
    <property type="match status" value="1"/>
</dbReference>
<reference evidence="15 16" key="1">
    <citation type="submission" date="2019-03" db="EMBL/GenBank/DDBJ databases">
        <title>Genomic Encyclopedia of Type Strains, Phase III (KMG-III): the genomes of soil and plant-associated and newly described type strains.</title>
        <authorList>
            <person name="Whitman W."/>
        </authorList>
    </citation>
    <scope>NUCLEOTIDE SEQUENCE [LARGE SCALE GENOMIC DNA]</scope>
    <source>
        <strain evidence="15 16">CECT 8976</strain>
    </source>
</reference>
<dbReference type="Pfam" id="PF02673">
    <property type="entry name" value="BacA"/>
    <property type="match status" value="1"/>
</dbReference>
<feature type="transmembrane region" description="Helical" evidence="14">
    <location>
        <begin position="220"/>
        <end position="238"/>
    </location>
</feature>
<dbReference type="NCBIfam" id="NF001397">
    <property type="entry name" value="PRK00281.3-4"/>
    <property type="match status" value="1"/>
</dbReference>
<evidence type="ECO:0000256" key="12">
    <source>
        <dbReference type="ARBA" id="ARBA00032932"/>
    </source>
</evidence>
<dbReference type="AlphaFoldDB" id="A0A4R7AXM3"/>
<evidence type="ECO:0000256" key="2">
    <source>
        <dbReference type="ARBA" id="ARBA00010621"/>
    </source>
</evidence>
<dbReference type="GO" id="GO:0009252">
    <property type="term" value="P:peptidoglycan biosynthetic process"/>
    <property type="evidence" value="ECO:0007669"/>
    <property type="project" value="UniProtKB-KW"/>
</dbReference>
<dbReference type="EC" id="3.6.1.27" evidence="3 14"/>
<accession>A0A4R7AXM3</accession>
<keyword evidence="14" id="KW-0133">Cell shape</keyword>
<evidence type="ECO:0000256" key="6">
    <source>
        <dbReference type="ARBA" id="ARBA00022692"/>
    </source>
</evidence>
<keyword evidence="16" id="KW-1185">Reference proteome</keyword>
<dbReference type="EMBL" id="SNZP01000016">
    <property type="protein sequence ID" value="TDR72448.1"/>
    <property type="molecule type" value="Genomic_DNA"/>
</dbReference>
<evidence type="ECO:0000256" key="3">
    <source>
        <dbReference type="ARBA" id="ARBA00012374"/>
    </source>
</evidence>
<evidence type="ECO:0000256" key="8">
    <source>
        <dbReference type="ARBA" id="ARBA00022989"/>
    </source>
</evidence>
<evidence type="ECO:0000313" key="15">
    <source>
        <dbReference type="EMBL" id="TDR72448.1"/>
    </source>
</evidence>
<dbReference type="GO" id="GO:0071555">
    <property type="term" value="P:cell wall organization"/>
    <property type="evidence" value="ECO:0007669"/>
    <property type="project" value="UniProtKB-KW"/>
</dbReference>
<evidence type="ECO:0000256" key="14">
    <source>
        <dbReference type="HAMAP-Rule" id="MF_01006"/>
    </source>
</evidence>
<feature type="transmembrane region" description="Helical" evidence="14">
    <location>
        <begin position="190"/>
        <end position="208"/>
    </location>
</feature>
<dbReference type="PANTHER" id="PTHR30622">
    <property type="entry name" value="UNDECAPRENYL-DIPHOSPHATASE"/>
    <property type="match status" value="1"/>
</dbReference>
<proteinExistence type="inferred from homology"/>
<protein>
    <recommendedName>
        <fullName evidence="4 14">Undecaprenyl-diphosphatase</fullName>
        <ecNumber evidence="3 14">3.6.1.27</ecNumber>
    </recommendedName>
    <alternativeName>
        <fullName evidence="12 14">Bacitracin resistance protein</fullName>
    </alternativeName>
    <alternativeName>
        <fullName evidence="11 14">Undecaprenyl pyrophosphate phosphatase</fullName>
    </alternativeName>
</protein>
<comment type="function">
    <text evidence="14">Catalyzes the dephosphorylation of undecaprenyl diphosphate (UPP). Confers resistance to bacitracin.</text>
</comment>
<dbReference type="OrthoDB" id="9808289at2"/>
<dbReference type="InterPro" id="IPR003824">
    <property type="entry name" value="UppP"/>
</dbReference>
<evidence type="ECO:0000256" key="11">
    <source>
        <dbReference type="ARBA" id="ARBA00032707"/>
    </source>
</evidence>
<dbReference type="HAMAP" id="MF_01006">
    <property type="entry name" value="Undec_diphosphatase"/>
    <property type="match status" value="1"/>
</dbReference>
<organism evidence="15 16">
    <name type="scientific">Paludibacterium purpuratum</name>
    <dbReference type="NCBI Taxonomy" id="1144873"/>
    <lineage>
        <taxon>Bacteria</taxon>
        <taxon>Pseudomonadati</taxon>
        <taxon>Pseudomonadota</taxon>
        <taxon>Betaproteobacteria</taxon>
        <taxon>Neisseriales</taxon>
        <taxon>Chromobacteriaceae</taxon>
        <taxon>Paludibacterium</taxon>
    </lineage>
</organism>
<dbReference type="Proteomes" id="UP000295611">
    <property type="component" value="Unassembled WGS sequence"/>
</dbReference>
<comment type="similarity">
    <text evidence="2 14">Belongs to the UppP family.</text>
</comment>
<dbReference type="GO" id="GO:0008360">
    <property type="term" value="P:regulation of cell shape"/>
    <property type="evidence" value="ECO:0007669"/>
    <property type="project" value="UniProtKB-KW"/>
</dbReference>
<dbReference type="GO" id="GO:0005886">
    <property type="term" value="C:plasma membrane"/>
    <property type="evidence" value="ECO:0007669"/>
    <property type="project" value="UniProtKB-SubCell"/>
</dbReference>
<gene>
    <name evidence="14" type="primary">uppP</name>
    <name evidence="15" type="ORF">DFP86_11612</name>
</gene>
<evidence type="ECO:0000256" key="9">
    <source>
        <dbReference type="ARBA" id="ARBA00023136"/>
    </source>
</evidence>
<keyword evidence="14" id="KW-0961">Cell wall biogenesis/degradation</keyword>
<feature type="transmembrane region" description="Helical" evidence="14">
    <location>
        <begin position="150"/>
        <end position="170"/>
    </location>
</feature>
<evidence type="ECO:0000256" key="13">
    <source>
        <dbReference type="ARBA" id="ARBA00047594"/>
    </source>
</evidence>
<comment type="subcellular location">
    <subcellularLocation>
        <location evidence="1 14">Cell membrane</location>
        <topology evidence="1 14">Multi-pass membrane protein</topology>
    </subcellularLocation>
</comment>
<evidence type="ECO:0000256" key="4">
    <source>
        <dbReference type="ARBA" id="ARBA00021581"/>
    </source>
</evidence>
<keyword evidence="9 14" id="KW-0472">Membrane</keyword>
<name>A0A4R7AXM3_9NEIS</name>
<dbReference type="GO" id="GO:0046677">
    <property type="term" value="P:response to antibiotic"/>
    <property type="evidence" value="ECO:0007669"/>
    <property type="project" value="UniProtKB-UniRule"/>
</dbReference>
<keyword evidence="10 14" id="KW-0046">Antibiotic resistance</keyword>
<evidence type="ECO:0000256" key="1">
    <source>
        <dbReference type="ARBA" id="ARBA00004651"/>
    </source>
</evidence>
<dbReference type="GO" id="GO:0050380">
    <property type="term" value="F:undecaprenyl-diphosphatase activity"/>
    <property type="evidence" value="ECO:0007669"/>
    <property type="project" value="UniProtKB-UniRule"/>
</dbReference>
<feature type="transmembrane region" description="Helical" evidence="14">
    <location>
        <begin position="89"/>
        <end position="107"/>
    </location>
</feature>
<feature type="transmembrane region" description="Helical" evidence="14">
    <location>
        <begin position="258"/>
        <end position="274"/>
    </location>
</feature>
<keyword evidence="14" id="KW-0573">Peptidoglycan synthesis</keyword>
<keyword evidence="6 14" id="KW-0812">Transmembrane</keyword>
<dbReference type="RefSeq" id="WP_133683422.1">
    <property type="nucleotide sequence ID" value="NZ_SNZP01000016.1"/>
</dbReference>
<keyword evidence="7 14" id="KW-0378">Hydrolase</keyword>
<evidence type="ECO:0000256" key="5">
    <source>
        <dbReference type="ARBA" id="ARBA00022475"/>
    </source>
</evidence>
<keyword evidence="5 14" id="KW-1003">Cell membrane</keyword>
<evidence type="ECO:0000256" key="10">
    <source>
        <dbReference type="ARBA" id="ARBA00023251"/>
    </source>
</evidence>
<sequence>MSTLHAILFAIMQGISELFPVSSLGHGVVLPDLLHWGLNRQDPSFLAFMVTLHLGTALALLIYFHRDWLDLIGGFVRAGGRPVNPESRLVWLLIGGTIPAGLLGLLLEKKLRGLFGSTTLVLAVLIVNGIILIAGDMLRHNGRGRTLDELSFFGALKIGLVQALALIPGISRSGVTLIAGLHEGLSYAASARFAFLLATPIIGAAGVLEVPKLLQHGSQISIGLALGCGLLSGVFAYLSTWVLMRYFNKHEIQALRPFGWYCIGLGLLGLLLRLL</sequence>
<evidence type="ECO:0000313" key="16">
    <source>
        <dbReference type="Proteomes" id="UP000295611"/>
    </source>
</evidence>
<feature type="transmembrane region" description="Helical" evidence="14">
    <location>
        <begin position="43"/>
        <end position="64"/>
    </location>
</feature>
<keyword evidence="8 14" id="KW-1133">Transmembrane helix</keyword>
<comment type="miscellaneous">
    <text evidence="14">Bacitracin is thought to be involved in the inhibition of peptidoglycan synthesis by sequestering undecaprenyl diphosphate, thereby reducing the pool of lipid carrier available.</text>
</comment>